<dbReference type="Proteomes" id="UP000001460">
    <property type="component" value="Unassembled WGS sequence"/>
</dbReference>
<dbReference type="GeneID" id="6994196"/>
<name>B6A942_CRYMR</name>
<accession>B6A942</accession>
<sequence length="1230" mass="137274">MVYLHILILVLLLIYSVTGQISAPFTGWTHEGLKIDITPDSINDNCRLLQPIGSNEDSAIKISFRCKEDYYLSYIGINGESIKHGEIKYIDSIQSLKIGCSDGSSYISFGGSDISHYNNTIALFPTFISSINAGFIYGNSNRPPVLVLLEGYFGGSMSFSARRKSSSMEILNSGQWSGNKLIGGCFMLTVTPQPGFILYSISAIGFITEGTKSPSLNLVSNGINARNMLIRQNSVFQECQILDGPGIVDKNNTITYYSLMCPKGQFSKFRIFKRYCFGTYHLSAIEFECKSLDTIKRTVDRSHVTLGKYSGTYIAPTKEGELTSFYAVYLNSTDNSRFCKESTLYNPVTLRYYNDVGKEFASFINTQFEVQRLLKRKAAIRERLWVGKDPFLLCAGISKEGSIASIGIGYESMIEPIPLYLDAVNMVKPDIIAYPLSMSKNQTLNTAVSYNPDIIQVTFGIVSSSNYNLAYSPDLQKSGLYTIRVSAQCKPDLLNKPQYISRLILFVDSNTGLIQRIAGVCKPINNNSKFRLLKETDRNNTISSNSMKLNLDMAGNITKENEFLNSTTKDLFKEEIYVLSNSTSRLFNQTSNNVKHDSESYKLENRLLKEYNSNKLMELFDTDRWPLNKWVPSPFRVQHPSWLQHEKDISDIHQSNLDISFALGQPLSSSTRVVISKEGPFNSIYAGFNPLTSNLVMLSTGIIRRDSRDILLKHYSNLYAPTYIALWEIPAIDGVPVVTDSICVELEQYSGKIIGLGFEGSMNKSPPESEEDIKIKSDGNIEVTSKTSNLDKFTSTLMNKTSIDSNINSLKNSSLYNGLVIEPTINSQKCPKMAYNMPLIDYLENQAELKNENRNSKDKSQIATSKTITCPICSQIEYIKIHYIQSGPIIGIEWKCKGINHIETISVGGQSPSQLATQVFTKVQPQMIELAFASNDTTLLTKDDIAEPLPGPAFISINGLIGFGHIHQLLYYRAMDTPLLPTVTFEMNNRLRAEKNILTTICVSLSSSQAILGLGFGFEFMSNQCLKELPKPTIVPVISKNNMNPPNIIIKGPRIYQRVDVMHPFCTDIQGGAARTRLSNWWISFSCLDSIDEEVPFTKLSTLSSSNFHRQILTMTLYCPDKMSSVSVGQNIEEGNTRQTFDLQKPGSLLAIDFTQSDISPIQIKLIPSYSNTIMKSLVSNVGGFNQILIPSNSIYGICFELTSDGNIAGIAFANRPSNEENDRIERLTT</sequence>
<dbReference type="VEuPathDB" id="CryptoDB:CMU_037980"/>
<protein>
    <submittedName>
        <fullName evidence="2">Uncharacterized protein</fullName>
    </submittedName>
</protein>
<keyword evidence="1" id="KW-0732">Signal</keyword>
<feature type="signal peptide" evidence="1">
    <location>
        <begin position="1"/>
        <end position="19"/>
    </location>
</feature>
<evidence type="ECO:0000313" key="3">
    <source>
        <dbReference type="Proteomes" id="UP000001460"/>
    </source>
</evidence>
<reference evidence="2" key="1">
    <citation type="submission" date="2008-06" db="EMBL/GenBank/DDBJ databases">
        <authorList>
            <person name="Lorenzi H."/>
            <person name="Inman J."/>
            <person name="Miller J."/>
            <person name="Schobel S."/>
            <person name="Amedeo P."/>
            <person name="Caler E.V."/>
            <person name="da Silva J."/>
        </authorList>
    </citation>
    <scope>NUCLEOTIDE SEQUENCE [LARGE SCALE GENOMIC DNA]</scope>
    <source>
        <strain evidence="2">RN66</strain>
    </source>
</reference>
<evidence type="ECO:0000256" key="1">
    <source>
        <dbReference type="SAM" id="SignalP"/>
    </source>
</evidence>
<organism evidence="2 3">
    <name type="scientific">Cryptosporidium muris (strain RN66)</name>
    <dbReference type="NCBI Taxonomy" id="441375"/>
    <lineage>
        <taxon>Eukaryota</taxon>
        <taxon>Sar</taxon>
        <taxon>Alveolata</taxon>
        <taxon>Apicomplexa</taxon>
        <taxon>Conoidasida</taxon>
        <taxon>Coccidia</taxon>
        <taxon>Eucoccidiorida</taxon>
        <taxon>Eimeriorina</taxon>
        <taxon>Cryptosporidiidae</taxon>
        <taxon>Cryptosporidium</taxon>
    </lineage>
</organism>
<dbReference type="OMA" id="FRCKEDY"/>
<gene>
    <name evidence="2" type="ORF">CMU_037980</name>
</gene>
<dbReference type="OrthoDB" id="342748at2759"/>
<dbReference type="EMBL" id="DS989726">
    <property type="protein sequence ID" value="EEA04733.1"/>
    <property type="molecule type" value="Genomic_DNA"/>
</dbReference>
<feature type="chain" id="PRO_5002839875" evidence="1">
    <location>
        <begin position="20"/>
        <end position="1230"/>
    </location>
</feature>
<keyword evidence="3" id="KW-1185">Reference proteome</keyword>
<proteinExistence type="predicted"/>
<evidence type="ECO:0000313" key="2">
    <source>
        <dbReference type="EMBL" id="EEA04733.1"/>
    </source>
</evidence>
<dbReference type="RefSeq" id="XP_002139082.1">
    <property type="nucleotide sequence ID" value="XM_002139046.1"/>
</dbReference>
<dbReference type="AlphaFoldDB" id="B6A942"/>